<dbReference type="InterPro" id="IPR000653">
    <property type="entry name" value="DegT/StrS_aminotransferase"/>
</dbReference>
<dbReference type="InterPro" id="IPR015422">
    <property type="entry name" value="PyrdxlP-dep_Trfase_small"/>
</dbReference>
<feature type="non-terminal residue" evidence="1">
    <location>
        <position position="1"/>
    </location>
</feature>
<dbReference type="InterPro" id="IPR015424">
    <property type="entry name" value="PyrdxlP-dep_Trfase"/>
</dbReference>
<proteinExistence type="predicted"/>
<organism evidence="1">
    <name type="scientific">marine metagenome</name>
    <dbReference type="NCBI Taxonomy" id="408172"/>
    <lineage>
        <taxon>unclassified sequences</taxon>
        <taxon>metagenomes</taxon>
        <taxon>ecological metagenomes</taxon>
    </lineage>
</organism>
<gene>
    <name evidence="1" type="ORF">METZ01_LOCUS353444</name>
</gene>
<protein>
    <submittedName>
        <fullName evidence="1">Uncharacterized protein</fullName>
    </submittedName>
</protein>
<dbReference type="Pfam" id="PF01041">
    <property type="entry name" value="DegT_DnrJ_EryC1"/>
    <property type="match status" value="1"/>
</dbReference>
<reference evidence="1" key="1">
    <citation type="submission" date="2018-05" db="EMBL/GenBank/DDBJ databases">
        <authorList>
            <person name="Lanie J.A."/>
            <person name="Ng W.-L."/>
            <person name="Kazmierczak K.M."/>
            <person name="Andrzejewski T.M."/>
            <person name="Davidsen T.M."/>
            <person name="Wayne K.J."/>
            <person name="Tettelin H."/>
            <person name="Glass J.I."/>
            <person name="Rusch D."/>
            <person name="Podicherti R."/>
            <person name="Tsui H.-C.T."/>
            <person name="Winkler M.E."/>
        </authorList>
    </citation>
    <scope>NUCLEOTIDE SEQUENCE</scope>
</reference>
<sequence length="122" mass="14180">CVSVDPNIYGLTNRELYYALIQENIISRCYFFPPVHRTEYYYKMTKSNNINLPITDQAALSTLALPFSSEINFKEIDNIVFALKKCYSFSKEIKKVVSSKVPKTWQDLYQDGSEDPYDDIVL</sequence>
<name>A0A382RT14_9ZZZZ</name>
<dbReference type="EMBL" id="UINC01123846">
    <property type="protein sequence ID" value="SVD00590.1"/>
    <property type="molecule type" value="Genomic_DNA"/>
</dbReference>
<dbReference type="SUPFAM" id="SSF53383">
    <property type="entry name" value="PLP-dependent transferases"/>
    <property type="match status" value="1"/>
</dbReference>
<dbReference type="Gene3D" id="3.90.1150.10">
    <property type="entry name" value="Aspartate Aminotransferase, domain 1"/>
    <property type="match status" value="1"/>
</dbReference>
<evidence type="ECO:0000313" key="1">
    <source>
        <dbReference type="EMBL" id="SVD00590.1"/>
    </source>
</evidence>
<dbReference type="AlphaFoldDB" id="A0A382RT14"/>
<accession>A0A382RT14</accession>